<protein>
    <submittedName>
        <fullName evidence="1">Uncharacterized protein</fullName>
    </submittedName>
</protein>
<dbReference type="Proteomes" id="UP000734854">
    <property type="component" value="Unassembled WGS sequence"/>
</dbReference>
<organism evidence="1 2">
    <name type="scientific">Zingiber officinale</name>
    <name type="common">Ginger</name>
    <name type="synonym">Amomum zingiber</name>
    <dbReference type="NCBI Taxonomy" id="94328"/>
    <lineage>
        <taxon>Eukaryota</taxon>
        <taxon>Viridiplantae</taxon>
        <taxon>Streptophyta</taxon>
        <taxon>Embryophyta</taxon>
        <taxon>Tracheophyta</taxon>
        <taxon>Spermatophyta</taxon>
        <taxon>Magnoliopsida</taxon>
        <taxon>Liliopsida</taxon>
        <taxon>Zingiberales</taxon>
        <taxon>Zingiberaceae</taxon>
        <taxon>Zingiber</taxon>
    </lineage>
</organism>
<keyword evidence="2" id="KW-1185">Reference proteome</keyword>
<gene>
    <name evidence="1" type="ORF">ZIOFF_033563</name>
</gene>
<dbReference type="EMBL" id="JACMSC010000009">
    <property type="protein sequence ID" value="KAG6508192.1"/>
    <property type="molecule type" value="Genomic_DNA"/>
</dbReference>
<dbReference type="AlphaFoldDB" id="A0A8J5LCL9"/>
<accession>A0A8J5LCL9</accession>
<evidence type="ECO:0000313" key="1">
    <source>
        <dbReference type="EMBL" id="KAG6508192.1"/>
    </source>
</evidence>
<proteinExistence type="predicted"/>
<name>A0A8J5LCL9_ZINOF</name>
<evidence type="ECO:0000313" key="2">
    <source>
        <dbReference type="Proteomes" id="UP000734854"/>
    </source>
</evidence>
<sequence>MPRREKRLCEHKCEFLAIYAIVASSSLPPFAKTIATKRKLGFSSLHYLGRKLQISSSIMGEKTRPFSNMRNLSRAMGILRLYVCTDLRWSTVESTSWSEWLNVESLEKATTAKH</sequence>
<comment type="caution">
    <text evidence="1">The sequence shown here is derived from an EMBL/GenBank/DDBJ whole genome shotgun (WGS) entry which is preliminary data.</text>
</comment>
<reference evidence="1 2" key="1">
    <citation type="submission" date="2020-08" db="EMBL/GenBank/DDBJ databases">
        <title>Plant Genome Project.</title>
        <authorList>
            <person name="Zhang R.-G."/>
        </authorList>
    </citation>
    <scope>NUCLEOTIDE SEQUENCE [LARGE SCALE GENOMIC DNA]</scope>
    <source>
        <tissue evidence="1">Rhizome</tissue>
    </source>
</reference>